<dbReference type="KEGG" id="mlv:CVS47_02273"/>
<keyword evidence="1" id="KW-1133">Transmembrane helix</keyword>
<evidence type="ECO:0000313" key="2">
    <source>
        <dbReference type="EMBL" id="AZS37632.1"/>
    </source>
</evidence>
<accession>A0A3Q9J141</accession>
<keyword evidence="1" id="KW-0812">Transmembrane</keyword>
<organism evidence="2 3">
    <name type="scientific">Microbacterium lemovicicum</name>
    <dbReference type="NCBI Taxonomy" id="1072463"/>
    <lineage>
        <taxon>Bacteria</taxon>
        <taxon>Bacillati</taxon>
        <taxon>Actinomycetota</taxon>
        <taxon>Actinomycetes</taxon>
        <taxon>Micrococcales</taxon>
        <taxon>Microbacteriaceae</taxon>
        <taxon>Microbacterium</taxon>
    </lineage>
</organism>
<sequence>MTWVFTIAVGLLGLVLNLLIIYLVIRLAITHGMLSYSRQLSEDRLLPIHRD</sequence>
<evidence type="ECO:0000313" key="3">
    <source>
        <dbReference type="Proteomes" id="UP000276888"/>
    </source>
</evidence>
<dbReference type="AlphaFoldDB" id="A0A3Q9J141"/>
<proteinExistence type="predicted"/>
<protein>
    <submittedName>
        <fullName evidence="2">Uncharacterized protein</fullName>
    </submittedName>
</protein>
<dbReference type="EMBL" id="CP031423">
    <property type="protein sequence ID" value="AZS37632.1"/>
    <property type="molecule type" value="Genomic_DNA"/>
</dbReference>
<name>A0A3Q9J141_9MICO</name>
<reference evidence="2 3" key="1">
    <citation type="submission" date="2018-08" db="EMBL/GenBank/DDBJ databases">
        <title>Microbacterium lemovicicum sp. nov., a bacterium isolated from a natural uranium-rich soil.</title>
        <authorList>
            <person name="ORTET P."/>
        </authorList>
    </citation>
    <scope>NUCLEOTIDE SEQUENCE [LARGE SCALE GENOMIC DNA]</scope>
    <source>
        <strain evidence="2 3">Viu22</strain>
    </source>
</reference>
<feature type="transmembrane region" description="Helical" evidence="1">
    <location>
        <begin position="6"/>
        <end position="29"/>
    </location>
</feature>
<keyword evidence="1" id="KW-0472">Membrane</keyword>
<gene>
    <name evidence="2" type="ORF">CVS47_02273</name>
</gene>
<evidence type="ECO:0000256" key="1">
    <source>
        <dbReference type="SAM" id="Phobius"/>
    </source>
</evidence>
<dbReference type="Proteomes" id="UP000276888">
    <property type="component" value="Chromosome"/>
</dbReference>
<keyword evidence="3" id="KW-1185">Reference proteome</keyword>